<dbReference type="AlphaFoldDB" id="A0A8J3BQW2"/>
<keyword evidence="2" id="KW-1185">Reference proteome</keyword>
<sequence length="78" mass="8504">MTQLLAPPSVMKHSVLAAKAGVAAPPSTIKATVPPAASLLAFRMKESVIIALPIFDYQAIHYSVIKPRKYRTEIFLQV</sequence>
<dbReference type="Proteomes" id="UP000662200">
    <property type="component" value="Unassembled WGS sequence"/>
</dbReference>
<reference evidence="1" key="2">
    <citation type="submission" date="2020-09" db="EMBL/GenBank/DDBJ databases">
        <authorList>
            <person name="Sun Q."/>
            <person name="Ohkuma M."/>
        </authorList>
    </citation>
    <scope>NUCLEOTIDE SEQUENCE</scope>
    <source>
        <strain evidence="1">JCM 3091</strain>
    </source>
</reference>
<evidence type="ECO:0000313" key="2">
    <source>
        <dbReference type="Proteomes" id="UP000662200"/>
    </source>
</evidence>
<evidence type="ECO:0000313" key="1">
    <source>
        <dbReference type="EMBL" id="GGK44232.1"/>
    </source>
</evidence>
<protein>
    <submittedName>
        <fullName evidence="1">Uncharacterized protein</fullName>
    </submittedName>
</protein>
<dbReference type="EMBL" id="BMQC01000034">
    <property type="protein sequence ID" value="GGK44232.1"/>
    <property type="molecule type" value="Genomic_DNA"/>
</dbReference>
<name>A0A8J3BQW2_9ACTN</name>
<proteinExistence type="predicted"/>
<gene>
    <name evidence="1" type="ORF">GCM10010124_41330</name>
</gene>
<comment type="caution">
    <text evidence="1">The sequence shown here is derived from an EMBL/GenBank/DDBJ whole genome shotgun (WGS) entry which is preliminary data.</text>
</comment>
<organism evidence="1 2">
    <name type="scientific">Pilimelia terevasa</name>
    <dbReference type="NCBI Taxonomy" id="53372"/>
    <lineage>
        <taxon>Bacteria</taxon>
        <taxon>Bacillati</taxon>
        <taxon>Actinomycetota</taxon>
        <taxon>Actinomycetes</taxon>
        <taxon>Micromonosporales</taxon>
        <taxon>Micromonosporaceae</taxon>
        <taxon>Pilimelia</taxon>
    </lineage>
</organism>
<reference evidence="1" key="1">
    <citation type="journal article" date="2014" name="Int. J. Syst. Evol. Microbiol.">
        <title>Complete genome sequence of Corynebacterium casei LMG S-19264T (=DSM 44701T), isolated from a smear-ripened cheese.</title>
        <authorList>
            <consortium name="US DOE Joint Genome Institute (JGI-PGF)"/>
            <person name="Walter F."/>
            <person name="Albersmeier A."/>
            <person name="Kalinowski J."/>
            <person name="Ruckert C."/>
        </authorList>
    </citation>
    <scope>NUCLEOTIDE SEQUENCE</scope>
    <source>
        <strain evidence="1">JCM 3091</strain>
    </source>
</reference>
<accession>A0A8J3BQW2</accession>